<evidence type="ECO:0000313" key="2">
    <source>
        <dbReference type="EMBL" id="TCS99219.1"/>
    </source>
</evidence>
<accession>A0A4R3LGK3</accession>
<dbReference type="PANTHER" id="PTHR36220:SF1">
    <property type="entry name" value="GAMMA TUBULIN COMPLEX COMPONENT C-TERMINAL DOMAIN-CONTAINING PROTEIN"/>
    <property type="match status" value="1"/>
</dbReference>
<protein>
    <recommendedName>
        <fullName evidence="4">FG-GAP repeat protein</fullName>
    </recommendedName>
</protein>
<feature type="signal peptide" evidence="1">
    <location>
        <begin position="1"/>
        <end position="25"/>
    </location>
</feature>
<keyword evidence="3" id="KW-1185">Reference proteome</keyword>
<evidence type="ECO:0000313" key="3">
    <source>
        <dbReference type="Proteomes" id="UP000294599"/>
    </source>
</evidence>
<proteinExistence type="predicted"/>
<dbReference type="InterPro" id="IPR028994">
    <property type="entry name" value="Integrin_alpha_N"/>
</dbReference>
<evidence type="ECO:0008006" key="4">
    <source>
        <dbReference type="Google" id="ProtNLM"/>
    </source>
</evidence>
<dbReference type="PANTHER" id="PTHR36220">
    <property type="entry name" value="UNNAMED PRODUCT"/>
    <property type="match status" value="1"/>
</dbReference>
<dbReference type="SMART" id="SM00191">
    <property type="entry name" value="Int_alpha"/>
    <property type="match status" value="4"/>
</dbReference>
<dbReference type="InterPro" id="IPR013519">
    <property type="entry name" value="Int_alpha_beta-p"/>
</dbReference>
<feature type="chain" id="PRO_5020550628" description="FG-GAP repeat protein" evidence="1">
    <location>
        <begin position="26"/>
        <end position="503"/>
    </location>
</feature>
<evidence type="ECO:0000256" key="1">
    <source>
        <dbReference type="SAM" id="SignalP"/>
    </source>
</evidence>
<sequence>MNSRCTTRLTFCLAVLALPASGPTAASLAQQVAEEVDADIAAGTDLRFHGRGAAAPAFVRSATVAGNYTDLPAQSSSGPEFGHAVAIDADWLAVGAPGTLVDHGAGFGGIKPAGAIFLFRKQDGEWIPSQRLTPATFGLAPRCGQAVALRGRHLLVGCPGTGSLPQPGNLQGGYAAWHLDQDTDNWEPLAIPAQTTAGSQCGHAVALTGPNSDGMTRAAVGCPGWNSHQGRVLVHAFSDLGGSWGAASARTAGNGNSNDRFGASVWIDQNSRGNGYVRMAVGAPDKLDDLFPQTGRVYLFEGSALVEAASLVGLTSQDRFGTSVALAGNTLVAGALGSITSQCSSGSCGRVARYVRQSNGQWVFQDGGVAVNVGGTPPGVQPEMQFGSAVGIGFDNWIAVAAPRTNGSGSSLPPAPVANVGMVELRRAGDGSASVDGNAWQAELRPGVVTGLQLGGGRFGTALDFSSSHLAIGYPLSGTLIGGRRGAVWIYEDDRIFGDGFEP</sequence>
<comment type="caution">
    <text evidence="2">The sequence shown here is derived from an EMBL/GenBank/DDBJ whole genome shotgun (WGS) entry which is preliminary data.</text>
</comment>
<gene>
    <name evidence="2" type="ORF">EDC25_10657</name>
</gene>
<dbReference type="OrthoDB" id="5956752at2"/>
<name>A0A4R3LGK3_9GAMM</name>
<dbReference type="EMBL" id="SMAF01000006">
    <property type="protein sequence ID" value="TCS99219.1"/>
    <property type="molecule type" value="Genomic_DNA"/>
</dbReference>
<reference evidence="2 3" key="1">
    <citation type="submission" date="2019-03" db="EMBL/GenBank/DDBJ databases">
        <title>Genomic Encyclopedia of Type Strains, Phase IV (KMG-IV): sequencing the most valuable type-strain genomes for metagenomic binning, comparative biology and taxonomic classification.</title>
        <authorList>
            <person name="Goeker M."/>
        </authorList>
    </citation>
    <scope>NUCLEOTIDE SEQUENCE [LARGE SCALE GENOMIC DNA]</scope>
    <source>
        <strain evidence="2 3">DSM 21944</strain>
    </source>
</reference>
<dbReference type="Proteomes" id="UP000294599">
    <property type="component" value="Unassembled WGS sequence"/>
</dbReference>
<keyword evidence="1" id="KW-0732">Signal</keyword>
<organism evidence="2 3">
    <name type="scientific">Pseudofulvimonas gallinarii</name>
    <dbReference type="NCBI Taxonomy" id="634155"/>
    <lineage>
        <taxon>Bacteria</taxon>
        <taxon>Pseudomonadati</taxon>
        <taxon>Pseudomonadota</taxon>
        <taxon>Gammaproteobacteria</taxon>
        <taxon>Lysobacterales</taxon>
        <taxon>Rhodanobacteraceae</taxon>
        <taxon>Pseudofulvimonas</taxon>
    </lineage>
</organism>
<dbReference type="RefSeq" id="WP_132577295.1">
    <property type="nucleotide sequence ID" value="NZ_JBHLWF010000031.1"/>
</dbReference>
<dbReference type="Gene3D" id="2.130.10.130">
    <property type="entry name" value="Integrin alpha, N-terminal"/>
    <property type="match status" value="1"/>
</dbReference>
<dbReference type="AlphaFoldDB" id="A0A4R3LGK3"/>